<accession>A0A366HQ23</accession>
<evidence type="ECO:0000256" key="1">
    <source>
        <dbReference type="SAM" id="Phobius"/>
    </source>
</evidence>
<dbReference type="EMBL" id="QNRR01000003">
    <property type="protein sequence ID" value="RBP45214.1"/>
    <property type="molecule type" value="Genomic_DNA"/>
</dbReference>
<name>A0A366HQ23_9BACT</name>
<gene>
    <name evidence="2" type="ORF">DES53_103212</name>
</gene>
<keyword evidence="1" id="KW-0472">Membrane</keyword>
<keyword evidence="1" id="KW-1133">Transmembrane helix</keyword>
<dbReference type="Proteomes" id="UP000253426">
    <property type="component" value="Unassembled WGS sequence"/>
</dbReference>
<evidence type="ECO:0000313" key="2">
    <source>
        <dbReference type="EMBL" id="RBP45214.1"/>
    </source>
</evidence>
<comment type="caution">
    <text evidence="2">The sequence shown here is derived from an EMBL/GenBank/DDBJ whole genome shotgun (WGS) entry which is preliminary data.</text>
</comment>
<sequence>MRDKREEHSPWYRSAGAVTTLAAIFFLERLSRYRDSTGLTVHLVEGFATRREGESGNHKEVARRLVAAYDSTSSLMQWKGQLMYPLVPFMVSAPHRAPGVLALGLQEREGTEILQ</sequence>
<organism evidence="2 3">
    <name type="scientific">Roseimicrobium gellanilyticum</name>
    <dbReference type="NCBI Taxonomy" id="748857"/>
    <lineage>
        <taxon>Bacteria</taxon>
        <taxon>Pseudomonadati</taxon>
        <taxon>Verrucomicrobiota</taxon>
        <taxon>Verrucomicrobiia</taxon>
        <taxon>Verrucomicrobiales</taxon>
        <taxon>Verrucomicrobiaceae</taxon>
        <taxon>Roseimicrobium</taxon>
    </lineage>
</organism>
<proteinExistence type="predicted"/>
<feature type="transmembrane region" description="Helical" evidence="1">
    <location>
        <begin position="12"/>
        <end position="30"/>
    </location>
</feature>
<protein>
    <submittedName>
        <fullName evidence="2">Uncharacterized protein</fullName>
    </submittedName>
</protein>
<keyword evidence="1" id="KW-0812">Transmembrane</keyword>
<reference evidence="2 3" key="1">
    <citation type="submission" date="2018-06" db="EMBL/GenBank/DDBJ databases">
        <title>Genomic Encyclopedia of Type Strains, Phase IV (KMG-IV): sequencing the most valuable type-strain genomes for metagenomic binning, comparative biology and taxonomic classification.</title>
        <authorList>
            <person name="Goeker M."/>
        </authorList>
    </citation>
    <scope>NUCLEOTIDE SEQUENCE [LARGE SCALE GENOMIC DNA]</scope>
    <source>
        <strain evidence="2 3">DSM 25532</strain>
    </source>
</reference>
<evidence type="ECO:0000313" key="3">
    <source>
        <dbReference type="Proteomes" id="UP000253426"/>
    </source>
</evidence>
<dbReference type="AlphaFoldDB" id="A0A366HQ23"/>
<keyword evidence="3" id="KW-1185">Reference proteome</keyword>